<dbReference type="EMBL" id="CP000267">
    <property type="protein sequence ID" value="ABD71844.1"/>
    <property type="molecule type" value="Genomic_DNA"/>
</dbReference>
<protein>
    <recommendedName>
        <fullName evidence="3">Zinc resistance-associated protein</fullName>
    </recommendedName>
</protein>
<dbReference type="STRING" id="338969.Rfer_4148"/>
<proteinExistence type="predicted"/>
<evidence type="ECO:0008006" key="3">
    <source>
        <dbReference type="Google" id="ProtNLM"/>
    </source>
</evidence>
<dbReference type="Gene3D" id="1.20.120.1490">
    <property type="match status" value="1"/>
</dbReference>
<dbReference type="KEGG" id="rfr:Rfer_4148"/>
<dbReference type="InterPro" id="IPR025961">
    <property type="entry name" value="Metal_resist"/>
</dbReference>
<dbReference type="Pfam" id="PF13801">
    <property type="entry name" value="Metal_resist"/>
    <property type="match status" value="1"/>
</dbReference>
<dbReference type="Proteomes" id="UP000008332">
    <property type="component" value="Chromosome"/>
</dbReference>
<dbReference type="HOGENOM" id="CLU_143508_0_0_4"/>
<sequence>MKRYWIYLLLAVSLLVNVGVLAGAWFQAWRAQGATELAFFGMGHERVPDYLKLDGTQIERWHAMEKDFVKVLNDVDGKIQIHREHLVREIFSAQPDTSVIERERAAIFTLQEAQQRSVIEQLLKEREMLNARQRLALADLLLKQDPRSTAGAQQLHAR</sequence>
<dbReference type="RefSeq" id="WP_011466406.1">
    <property type="nucleotide sequence ID" value="NC_007908.1"/>
</dbReference>
<reference evidence="2" key="1">
    <citation type="submission" date="2006-02" db="EMBL/GenBank/DDBJ databases">
        <title>Complete sequence of chromosome of Rhodoferax ferrireducens DSM 15236.</title>
        <authorList>
            <person name="Copeland A."/>
            <person name="Lucas S."/>
            <person name="Lapidus A."/>
            <person name="Barry K."/>
            <person name="Detter J.C."/>
            <person name="Glavina del Rio T."/>
            <person name="Hammon N."/>
            <person name="Israni S."/>
            <person name="Pitluck S."/>
            <person name="Brettin T."/>
            <person name="Bruce D."/>
            <person name="Han C."/>
            <person name="Tapia R."/>
            <person name="Gilna P."/>
            <person name="Kiss H."/>
            <person name="Schmutz J."/>
            <person name="Larimer F."/>
            <person name="Land M."/>
            <person name="Kyrpides N."/>
            <person name="Ivanova N."/>
            <person name="Richardson P."/>
        </authorList>
    </citation>
    <scope>NUCLEOTIDE SEQUENCE [LARGE SCALE GENOMIC DNA]</scope>
    <source>
        <strain evidence="2">ATCC BAA-621 / DSM 15236 / T118</strain>
    </source>
</reference>
<name>Q21QV9_ALBFT</name>
<dbReference type="AlphaFoldDB" id="Q21QV9"/>
<gene>
    <name evidence="1" type="ordered locus">Rfer_4148</name>
</gene>
<dbReference type="OrthoDB" id="8776540at2"/>
<accession>Q21QV9</accession>
<keyword evidence="2" id="KW-1185">Reference proteome</keyword>
<organism evidence="1 2">
    <name type="scientific">Albidiferax ferrireducens (strain ATCC BAA-621 / DSM 15236 / T118)</name>
    <name type="common">Rhodoferax ferrireducens</name>
    <dbReference type="NCBI Taxonomy" id="338969"/>
    <lineage>
        <taxon>Bacteria</taxon>
        <taxon>Pseudomonadati</taxon>
        <taxon>Pseudomonadota</taxon>
        <taxon>Betaproteobacteria</taxon>
        <taxon>Burkholderiales</taxon>
        <taxon>Comamonadaceae</taxon>
        <taxon>Rhodoferax</taxon>
    </lineage>
</organism>
<evidence type="ECO:0000313" key="2">
    <source>
        <dbReference type="Proteomes" id="UP000008332"/>
    </source>
</evidence>
<evidence type="ECO:0000313" key="1">
    <source>
        <dbReference type="EMBL" id="ABD71844.1"/>
    </source>
</evidence>
<dbReference type="eggNOG" id="ENOG503313Y">
    <property type="taxonomic scope" value="Bacteria"/>
</dbReference>